<gene>
    <name evidence="1" type="ORF">IPP15_01310</name>
</gene>
<organism evidence="1 2">
    <name type="scientific">Candidatus Opimibacter skivensis</name>
    <dbReference type="NCBI Taxonomy" id="2982028"/>
    <lineage>
        <taxon>Bacteria</taxon>
        <taxon>Pseudomonadati</taxon>
        <taxon>Bacteroidota</taxon>
        <taxon>Saprospiria</taxon>
        <taxon>Saprospirales</taxon>
        <taxon>Saprospiraceae</taxon>
        <taxon>Candidatus Opimibacter</taxon>
    </lineage>
</organism>
<dbReference type="EMBL" id="JADKGY010000001">
    <property type="protein sequence ID" value="MBK9981059.1"/>
    <property type="molecule type" value="Genomic_DNA"/>
</dbReference>
<proteinExistence type="predicted"/>
<reference evidence="1 2" key="1">
    <citation type="submission" date="2020-10" db="EMBL/GenBank/DDBJ databases">
        <title>Connecting structure to function with the recovery of over 1000 high-quality activated sludge metagenome-assembled genomes encoding full-length rRNA genes using long-read sequencing.</title>
        <authorList>
            <person name="Singleton C.M."/>
            <person name="Petriglieri F."/>
            <person name="Kristensen J.M."/>
            <person name="Kirkegaard R.H."/>
            <person name="Michaelsen T.Y."/>
            <person name="Andersen M.H."/>
            <person name="Karst S.M."/>
            <person name="Dueholm M.S."/>
            <person name="Nielsen P.H."/>
            <person name="Albertsen M."/>
        </authorList>
    </citation>
    <scope>NUCLEOTIDE SEQUENCE [LARGE SCALE GENOMIC DNA]</scope>
    <source>
        <strain evidence="1">Ribe_18-Q3-R11-54_MAXAC.273</strain>
    </source>
</reference>
<dbReference type="AlphaFoldDB" id="A0A9D7SS07"/>
<comment type="caution">
    <text evidence="1">The sequence shown here is derived from an EMBL/GenBank/DDBJ whole genome shotgun (WGS) entry which is preliminary data.</text>
</comment>
<sequence length="256" mass="30638">MNLTQSLAIVSLLIAGCSTHRNTHNTKENNLELVKSFFQLTEKYSNDTSSFNSIVNYEQSRYVNQRSARDWNKLKSDIKSFYLDRIVTINYNILIDSLTFDTINHYVRTNTKYQDVNRIYKLTQKENIYKIVDSLFVAPLLVNRDEKFSKILEDDCNRFKEGKFELRESELFTFKIDRTKHSEHTYSDHDDDQWFSKIEWQSNNKYLEMNIDRGSPNTYYDSTYVNIYETTDTSYYFVSKRKNGNYYYEGFIVKIE</sequence>
<dbReference type="Proteomes" id="UP000808337">
    <property type="component" value="Unassembled WGS sequence"/>
</dbReference>
<protein>
    <submittedName>
        <fullName evidence="1">Uncharacterized protein</fullName>
    </submittedName>
</protein>
<evidence type="ECO:0000313" key="2">
    <source>
        <dbReference type="Proteomes" id="UP000808337"/>
    </source>
</evidence>
<accession>A0A9D7SS07</accession>
<evidence type="ECO:0000313" key="1">
    <source>
        <dbReference type="EMBL" id="MBK9981059.1"/>
    </source>
</evidence>
<name>A0A9D7SS07_9BACT</name>